<protein>
    <recommendedName>
        <fullName evidence="5">AAA+ ATPase domain-containing protein</fullName>
    </recommendedName>
</protein>
<gene>
    <name evidence="6" type="ORF">MTBPR1_80185</name>
</gene>
<dbReference type="Proteomes" id="UP000231658">
    <property type="component" value="Unassembled WGS sequence"/>
</dbReference>
<dbReference type="PANTHER" id="PTHR43788">
    <property type="entry name" value="DNA2/NAM7 HELICASE FAMILY MEMBER"/>
    <property type="match status" value="1"/>
</dbReference>
<proteinExistence type="inferred from homology"/>
<sequence>MGWIHYQRQVIYRHGGNLQSVGNAAYIHRREGYDTLNREHFNYTDRDDLLSSGMTVPDDAPEWIKQHARDGSYVEFWEDIENRENQYLENRWHKQTSDTILEKQAKAMSYFREIVAIPNELNKEQSVRFIEDFIKESYADRGIVTQHAIHWEDNNPHAHIMGVVRKVNEQGLSSRHADFGSTFFKQRDLLELSRKTYADIGNRHLVEAGHEPRLDHRSYKDQGLDIEPTVHEGYHARKMHEEGKTSKLVSENDRIRADRAAKFDKVADMIVKDINLTKATFTEADLMRQVSNVVGEDLTAYNVLSAKVMAHQDLVKVGVDLRGKDRFSTIQYVETEKKMFAALDRLQAQETAISINHERVNEKIAKDFSFLNRQQRRAIERIISKESIVVIEGRAGSGKTTLVEVAADELKTSGYKVRGMSLAGAAAENLELEAGVKSTTIDKFLYPDKLREDAEVALQSGKKDLAAALIERAERLEIDQKLLPNEVVFVDEAGMSGTKHLEKVLTKIADAGAKAVLIGDSAQKKSVAAGGAFEEISRRTNATILSDIRRQNIEWQREASINLSDGDVRKALHAYNDHDRVFIGSRQEMFENLVGDYVGSLQGEIKNTAERLTMAATNKDVGELNAAIRERLVERELIENTHNIRGRDWGVNDRIVFLKNENNDLNVKTLSGDGVGVKNGSSGFVEQIFEKGKAVYFDVRLDSSERLVRFRADHGNVNFNHAYAVTIDKAQGKTVDRAFLWSSEHMRSDAAYVGLTRHRDDVKLYADDHLIAGDVDDLASVFNRTDNKDLVSDYNPPDNLVGVQQDMNRFREIGDELKSMYSDMQLEALEQNKEFYELEGFETFSELSAERNDLARRALDDWKDYAKAVRQINVTQEQLKVLVGDMDKPLTKIEKVAFEQLRDYADVTEHARDLWNEIKVSHPGYASRLHPKWQEYDQLRLERNGYAHKFLQEKELYGPLVKFVKDKAKDQKSPHAMVKNGEKPKQRISWKGIKSQAQQYESVIDLRKIKVSADDIAFSNIDKVETYIDARSLAANTYEELKDQKIATKSPIFEIEGYSKWREQMAKVERMAFTLREDGQTDIWRLHGIKETEIHRHARNHELRLAIDDYNQVPTNDYKTRDAKAFGIESIVAQDPEKRAGKAVVGLAKEVESDYWKIKRHAAYHELRGLDRVGDKIDAGRIMEHYDRASRAVSELRKEAKRAGLKPWGDLYGDRHRDLIKQREKAAWTIHNRGLESVATKSSKYPEMFRKDVLSHGIRNALEGYKKAEEIGQLQVRDKKAAEVMQRLNQHPAYKIAKHMGGYAWSEGVSLYSVKENAYFHTMRNIALSKGHEQVAKVVDATQEYMNIRRRVGLAGDIMAKTGNKELFKKELHLRNKQASKIVELGGSEFTTKLGLKPEQVKEQAKAYRLDKAITAYTKADELKLNKGRIALDIVRYGVDVTGKFDKETAQLLKRTGIEQEVLKRDASNAIMRDRIQQGKDADGKPAQTVRDQINDHKFKDAFAEDRQTANKHRNAFEALEKETRELKDYYRQKQATDAVQKSLKPMKAIVKGLDLDGP</sequence>
<dbReference type="CDD" id="cd18809">
    <property type="entry name" value="SF1_C_RecD"/>
    <property type="match status" value="1"/>
</dbReference>
<dbReference type="InterPro" id="IPR027417">
    <property type="entry name" value="P-loop_NTPase"/>
</dbReference>
<keyword evidence="4" id="KW-0184">Conjugation</keyword>
<dbReference type="InterPro" id="IPR005053">
    <property type="entry name" value="MobA_MobL"/>
</dbReference>
<evidence type="ECO:0000313" key="7">
    <source>
        <dbReference type="Proteomes" id="UP000231658"/>
    </source>
</evidence>
<keyword evidence="3" id="KW-0067">ATP-binding</keyword>
<dbReference type="Pfam" id="PF13604">
    <property type="entry name" value="AAA_30"/>
    <property type="match status" value="1"/>
</dbReference>
<accession>A0A1C3RLK3</accession>
<evidence type="ECO:0000256" key="1">
    <source>
        <dbReference type="ARBA" id="ARBA00010873"/>
    </source>
</evidence>
<name>A0A1C3RLK3_9PROT</name>
<dbReference type="RefSeq" id="WP_083223172.1">
    <property type="nucleotide sequence ID" value="NZ_FLYE01000047.1"/>
</dbReference>
<dbReference type="EMBL" id="FLYE01000047">
    <property type="protein sequence ID" value="SCA58131.1"/>
    <property type="molecule type" value="Genomic_DNA"/>
</dbReference>
<keyword evidence="7" id="KW-1185">Reference proteome</keyword>
<dbReference type="Gene3D" id="2.30.30.940">
    <property type="match status" value="1"/>
</dbReference>
<dbReference type="SUPFAM" id="SSF52540">
    <property type="entry name" value="P-loop containing nucleoside triphosphate hydrolases"/>
    <property type="match status" value="2"/>
</dbReference>
<dbReference type="OrthoDB" id="1826980at2"/>
<evidence type="ECO:0000313" key="6">
    <source>
        <dbReference type="EMBL" id="SCA58131.1"/>
    </source>
</evidence>
<feature type="domain" description="AAA+ ATPase" evidence="5">
    <location>
        <begin position="385"/>
        <end position="639"/>
    </location>
</feature>
<evidence type="ECO:0000256" key="4">
    <source>
        <dbReference type="ARBA" id="ARBA00022971"/>
    </source>
</evidence>
<evidence type="ECO:0000256" key="3">
    <source>
        <dbReference type="ARBA" id="ARBA00022840"/>
    </source>
</evidence>
<organism evidence="6 7">
    <name type="scientific">Candidatus Terasakiella magnetica</name>
    <dbReference type="NCBI Taxonomy" id="1867952"/>
    <lineage>
        <taxon>Bacteria</taxon>
        <taxon>Pseudomonadati</taxon>
        <taxon>Pseudomonadota</taxon>
        <taxon>Alphaproteobacteria</taxon>
        <taxon>Rhodospirillales</taxon>
        <taxon>Terasakiellaceae</taxon>
        <taxon>Terasakiella</taxon>
    </lineage>
</organism>
<reference evidence="6 7" key="1">
    <citation type="submission" date="2016-07" db="EMBL/GenBank/DDBJ databases">
        <authorList>
            <person name="Lefevre C.T."/>
        </authorList>
    </citation>
    <scope>NUCLEOTIDE SEQUENCE [LARGE SCALE GENOMIC DNA]</scope>
    <source>
        <strain evidence="6">PR1</strain>
    </source>
</reference>
<keyword evidence="2" id="KW-0547">Nucleotide-binding</keyword>
<evidence type="ECO:0000256" key="2">
    <source>
        <dbReference type="ARBA" id="ARBA00022741"/>
    </source>
</evidence>
<dbReference type="GO" id="GO:0003678">
    <property type="term" value="F:DNA helicase activity"/>
    <property type="evidence" value="ECO:0007669"/>
    <property type="project" value="UniProtKB-ARBA"/>
</dbReference>
<dbReference type="InterPro" id="IPR050534">
    <property type="entry name" value="Coronavir_polyprotein_1ab"/>
</dbReference>
<dbReference type="Gene3D" id="3.40.50.300">
    <property type="entry name" value="P-loop containing nucleotide triphosphate hydrolases"/>
    <property type="match status" value="2"/>
</dbReference>
<evidence type="ECO:0000259" key="5">
    <source>
        <dbReference type="SMART" id="SM00382"/>
    </source>
</evidence>
<comment type="similarity">
    <text evidence="1">Belongs to the MobA/MobL family.</text>
</comment>
<dbReference type="Gene3D" id="3.30.930.30">
    <property type="match status" value="1"/>
</dbReference>
<dbReference type="Pfam" id="PF03389">
    <property type="entry name" value="MobA_MobL"/>
    <property type="match status" value="1"/>
</dbReference>
<dbReference type="PANTHER" id="PTHR43788:SF6">
    <property type="entry name" value="DNA HELICASE B"/>
    <property type="match status" value="1"/>
</dbReference>
<dbReference type="STRING" id="1867952.MTBPR1_80185"/>
<dbReference type="SMART" id="SM00382">
    <property type="entry name" value="AAA"/>
    <property type="match status" value="1"/>
</dbReference>
<dbReference type="InterPro" id="IPR003593">
    <property type="entry name" value="AAA+_ATPase"/>
</dbReference>
<dbReference type="GO" id="GO:0005524">
    <property type="term" value="F:ATP binding"/>
    <property type="evidence" value="ECO:0007669"/>
    <property type="project" value="UniProtKB-KW"/>
</dbReference>